<feature type="compositionally biased region" description="Acidic residues" evidence="6">
    <location>
        <begin position="402"/>
        <end position="415"/>
    </location>
</feature>
<evidence type="ECO:0000313" key="9">
    <source>
        <dbReference type="Proteomes" id="UP000324222"/>
    </source>
</evidence>
<evidence type="ECO:0000256" key="1">
    <source>
        <dbReference type="ARBA" id="ARBA00004123"/>
    </source>
</evidence>
<evidence type="ECO:0000256" key="4">
    <source>
        <dbReference type="PROSITE-ProRule" id="PRU00042"/>
    </source>
</evidence>
<keyword evidence="3" id="KW-0539">Nucleus</keyword>
<evidence type="ECO:0000256" key="2">
    <source>
        <dbReference type="ARBA" id="ARBA00023163"/>
    </source>
</evidence>
<feature type="region of interest" description="Disordered" evidence="6">
    <location>
        <begin position="91"/>
        <end position="135"/>
    </location>
</feature>
<dbReference type="InterPro" id="IPR036322">
    <property type="entry name" value="WD40_repeat_dom_sf"/>
</dbReference>
<dbReference type="InterPro" id="IPR015943">
    <property type="entry name" value="WD40/YVTN_repeat-like_dom_sf"/>
</dbReference>
<keyword evidence="2" id="KW-0804">Transcription</keyword>
<dbReference type="InterPro" id="IPR001680">
    <property type="entry name" value="WD40_rpt"/>
</dbReference>
<feature type="repeat" description="WD" evidence="5">
    <location>
        <begin position="737"/>
        <end position="780"/>
    </location>
</feature>
<feature type="region of interest" description="Disordered" evidence="6">
    <location>
        <begin position="398"/>
        <end position="423"/>
    </location>
</feature>
<dbReference type="Pfam" id="PF00400">
    <property type="entry name" value="WD40"/>
    <property type="match status" value="2"/>
</dbReference>
<dbReference type="EMBL" id="VSRR010000428">
    <property type="protein sequence ID" value="MPC15441.1"/>
    <property type="molecule type" value="Genomic_DNA"/>
</dbReference>
<evidence type="ECO:0000256" key="3">
    <source>
        <dbReference type="ARBA" id="ARBA00023242"/>
    </source>
</evidence>
<feature type="region of interest" description="Disordered" evidence="6">
    <location>
        <begin position="251"/>
        <end position="273"/>
    </location>
</feature>
<dbReference type="SMART" id="SM00320">
    <property type="entry name" value="WD40"/>
    <property type="match status" value="4"/>
</dbReference>
<organism evidence="8 9">
    <name type="scientific">Portunus trituberculatus</name>
    <name type="common">Swimming crab</name>
    <name type="synonym">Neptunus trituberculatus</name>
    <dbReference type="NCBI Taxonomy" id="210409"/>
    <lineage>
        <taxon>Eukaryota</taxon>
        <taxon>Metazoa</taxon>
        <taxon>Ecdysozoa</taxon>
        <taxon>Arthropoda</taxon>
        <taxon>Crustacea</taxon>
        <taxon>Multicrustacea</taxon>
        <taxon>Malacostraca</taxon>
        <taxon>Eumalacostraca</taxon>
        <taxon>Eucarida</taxon>
        <taxon>Decapoda</taxon>
        <taxon>Pleocyemata</taxon>
        <taxon>Brachyura</taxon>
        <taxon>Eubrachyura</taxon>
        <taxon>Portunoidea</taxon>
        <taxon>Portunidae</taxon>
        <taxon>Portuninae</taxon>
        <taxon>Portunus</taxon>
    </lineage>
</organism>
<dbReference type="SMART" id="SM00355">
    <property type="entry name" value="ZnF_C2H2"/>
    <property type="match status" value="4"/>
</dbReference>
<comment type="subcellular location">
    <subcellularLocation>
        <location evidence="1">Nucleus</location>
    </subcellularLocation>
</comment>
<sequence length="1044" mass="114202">MLTTTAITTPVITTPVITTPATTTPATTTPATTTPATTTPATTTPATTTPAITTPVITTTAITIPATTTPAITTPAITTPAITTPAITIPTTTTPVPPPHKAAEGSHTPTPEVPVKRRRGRQPKSQRPLRDYKPSRQEKFEDVECGKCGEMCFSQAHFLSHARRTHNGLARPRGASQEFTAAETQEILVDTMRAVRQLRCEVCGGIFRSVLGHRMHSLACGVDPSQLNKTCHVCHRRIRYYYLEAHLRKHDSKAARKPKESATPKDRERGSRKAALNCNMRLQAWRHTRGEDGGSDSGSDQGDDFRQELRLAHYYTRPDLTLPHTLLDTWEATLEEGAGATCHHQGCDHSSDSVAEARQHHWLCPQAGHSLEYSCKLCAFTCGQEADMEDHLTSTHIAEVGGEPDSESDESDEEWGERLGGQRSSGLRRYSRDLLVPFLPALRWTHDFLADNTSNSLYPEHWPAHKEWQALAPGTAALYLPAIAASPRFRVQVVGQQAAATATVANGDSVSQGEWQELGRFDSMLAGQGSAMFCGGPVTASAWCPEYPPASLHSSMQHLALATLPCPDMKHQICHSYSHRGLIQLWGCPGPTTSEPPTPCFLLGLAHQHGTVWSLAWCPSGSEEATLPGLVDSPLPRLGLLAAACSDGTVQVYAVPRPEALLERGAVYKPSASLALVPGRGEGREVQCLKVDWCRAKGHHLVAGALSSGVVCVWDLTTTSPFLRLQGGSVVVPFRSFHAHNGVCTTVAFCPTTGGRNLLSGGNDRTYKFWDLERPELPLSVVRKGLVLDSLWLLHWAGCFLAFDDVYGLASTNTCFKESGFFGIPSRNVLSANAAVWALAGSDWLNSVAQGDSAGEVTLTVQQQLFRNYENEKFPSKRKVPVMCARLQALDAATPVSFNSGRIIHRSRHEPQAAKAKSADQQREQNEQEEEDCLGQNLYRKFPQTYQETVDTHGLVFKEQNVANFCSIPREELLERWRNECMEASAITCYPMMAVTSLAWNNNLGAHTWIAVATQSGLVRLVRVEGMHNAAMDSFINDNFTVRR</sequence>
<dbReference type="GO" id="GO:0008270">
    <property type="term" value="F:zinc ion binding"/>
    <property type="evidence" value="ECO:0007669"/>
    <property type="project" value="UniProtKB-KW"/>
</dbReference>
<keyword evidence="5" id="KW-0853">WD repeat</keyword>
<protein>
    <submittedName>
        <fullName evidence="8">General transcription factor 3C polypeptide 2</fullName>
    </submittedName>
</protein>
<dbReference type="PROSITE" id="PS50082">
    <property type="entry name" value="WD_REPEATS_2"/>
    <property type="match status" value="1"/>
</dbReference>
<feature type="compositionally biased region" description="Basic and acidic residues" evidence="6">
    <location>
        <begin position="252"/>
        <end position="271"/>
    </location>
</feature>
<evidence type="ECO:0000256" key="6">
    <source>
        <dbReference type="SAM" id="MobiDB-lite"/>
    </source>
</evidence>
<comment type="caution">
    <text evidence="8">The sequence shown here is derived from an EMBL/GenBank/DDBJ whole genome shotgun (WGS) entry which is preliminary data.</text>
</comment>
<keyword evidence="9" id="KW-1185">Reference proteome</keyword>
<dbReference type="OrthoDB" id="6339630at2759"/>
<keyword evidence="4" id="KW-0863">Zinc-finger</keyword>
<evidence type="ECO:0000259" key="7">
    <source>
        <dbReference type="PROSITE" id="PS50157"/>
    </source>
</evidence>
<dbReference type="PANTHER" id="PTHR15052:SF2">
    <property type="entry name" value="GENERAL TRANSCRIPTION FACTOR 3C POLYPEPTIDE 2"/>
    <property type="match status" value="1"/>
</dbReference>
<keyword evidence="4" id="KW-0862">Zinc</keyword>
<dbReference type="Gene3D" id="2.130.10.10">
    <property type="entry name" value="YVTN repeat-like/Quinoprotein amine dehydrogenase"/>
    <property type="match status" value="1"/>
</dbReference>
<feature type="region of interest" description="Disordered" evidence="6">
    <location>
        <begin position="18"/>
        <end position="49"/>
    </location>
</feature>
<dbReference type="AlphaFoldDB" id="A0A5B7D2K6"/>
<dbReference type="InterPro" id="IPR052416">
    <property type="entry name" value="GTF3C_component"/>
</dbReference>
<dbReference type="SUPFAM" id="SSF50978">
    <property type="entry name" value="WD40 repeat-like"/>
    <property type="match status" value="1"/>
</dbReference>
<feature type="compositionally biased region" description="Basic and acidic residues" evidence="6">
    <location>
        <begin position="909"/>
        <end position="926"/>
    </location>
</feature>
<evidence type="ECO:0000313" key="8">
    <source>
        <dbReference type="EMBL" id="MPC15441.1"/>
    </source>
</evidence>
<dbReference type="PROSITE" id="PS50294">
    <property type="entry name" value="WD_REPEATS_REGION"/>
    <property type="match status" value="1"/>
</dbReference>
<evidence type="ECO:0000256" key="5">
    <source>
        <dbReference type="PROSITE-ProRule" id="PRU00221"/>
    </source>
</evidence>
<keyword evidence="4" id="KW-0479">Metal-binding</keyword>
<dbReference type="GO" id="GO:0005634">
    <property type="term" value="C:nucleus"/>
    <property type="evidence" value="ECO:0007669"/>
    <property type="project" value="UniProtKB-SubCell"/>
</dbReference>
<accession>A0A5B7D2K6</accession>
<reference evidence="8 9" key="1">
    <citation type="submission" date="2019-05" db="EMBL/GenBank/DDBJ databases">
        <title>Another draft genome of Portunus trituberculatus and its Hox gene families provides insights of decapod evolution.</title>
        <authorList>
            <person name="Jeong J.-H."/>
            <person name="Song I."/>
            <person name="Kim S."/>
            <person name="Choi T."/>
            <person name="Kim D."/>
            <person name="Ryu S."/>
            <person name="Kim W."/>
        </authorList>
    </citation>
    <scope>NUCLEOTIDE SEQUENCE [LARGE SCALE GENOMIC DNA]</scope>
    <source>
        <tissue evidence="8">Muscle</tissue>
    </source>
</reference>
<dbReference type="PROSITE" id="PS00028">
    <property type="entry name" value="ZINC_FINGER_C2H2_1"/>
    <property type="match status" value="2"/>
</dbReference>
<dbReference type="Proteomes" id="UP000324222">
    <property type="component" value="Unassembled WGS sequence"/>
</dbReference>
<name>A0A5B7D2K6_PORTR</name>
<dbReference type="GO" id="GO:0000127">
    <property type="term" value="C:transcription factor TFIIIC complex"/>
    <property type="evidence" value="ECO:0007669"/>
    <property type="project" value="TreeGrafter"/>
</dbReference>
<proteinExistence type="predicted"/>
<dbReference type="PROSITE" id="PS50157">
    <property type="entry name" value="ZINC_FINGER_C2H2_2"/>
    <property type="match status" value="1"/>
</dbReference>
<feature type="domain" description="C2H2-type" evidence="7">
    <location>
        <begin position="143"/>
        <end position="171"/>
    </location>
</feature>
<dbReference type="GO" id="GO:0006383">
    <property type="term" value="P:transcription by RNA polymerase III"/>
    <property type="evidence" value="ECO:0007669"/>
    <property type="project" value="TreeGrafter"/>
</dbReference>
<dbReference type="InterPro" id="IPR013087">
    <property type="entry name" value="Znf_C2H2_type"/>
</dbReference>
<feature type="region of interest" description="Disordered" evidence="6">
    <location>
        <begin position="907"/>
        <end position="932"/>
    </location>
</feature>
<gene>
    <name evidence="8" type="primary">Gtf3c2</name>
    <name evidence="8" type="ORF">E2C01_008233</name>
</gene>
<dbReference type="PANTHER" id="PTHR15052">
    <property type="entry name" value="RNA POLYMERASE III TRANSCRIPTION INITIATION FACTOR COMPLEX SUBUNIT"/>
    <property type="match status" value="1"/>
</dbReference>